<dbReference type="SUPFAM" id="SSF47459">
    <property type="entry name" value="HLH, helix-loop-helix DNA-binding domain"/>
    <property type="match status" value="1"/>
</dbReference>
<dbReference type="Proteomes" id="UP001187531">
    <property type="component" value="Unassembled WGS sequence"/>
</dbReference>
<feature type="compositionally biased region" description="Polar residues" evidence="2">
    <location>
        <begin position="33"/>
        <end position="42"/>
    </location>
</feature>
<evidence type="ECO:0000259" key="3">
    <source>
        <dbReference type="PROSITE" id="PS50888"/>
    </source>
</evidence>
<accession>A0AA88IDB0</accession>
<dbReference type="Gene3D" id="4.10.280.10">
    <property type="entry name" value="Helix-loop-helix DNA-binding domain"/>
    <property type="match status" value="1"/>
</dbReference>
<keyword evidence="5" id="KW-1185">Reference proteome</keyword>
<feature type="compositionally biased region" description="Polar residues" evidence="2">
    <location>
        <begin position="143"/>
        <end position="153"/>
    </location>
</feature>
<reference evidence="4" key="1">
    <citation type="submission" date="2023-07" db="EMBL/GenBank/DDBJ databases">
        <title>Chromosome-level genome assembly of Artemia franciscana.</title>
        <authorList>
            <person name="Jo E."/>
        </authorList>
    </citation>
    <scope>NUCLEOTIDE SEQUENCE</scope>
    <source>
        <tissue evidence="4">Whole body</tissue>
    </source>
</reference>
<dbReference type="PANTHER" id="PTHR23349">
    <property type="entry name" value="BASIC HELIX-LOOP-HELIX TRANSCRIPTION FACTOR, TWIST"/>
    <property type="match status" value="1"/>
</dbReference>
<dbReference type="InterPro" id="IPR036638">
    <property type="entry name" value="HLH_DNA-bd_sf"/>
</dbReference>
<protein>
    <recommendedName>
        <fullName evidence="3">BHLH domain-containing protein</fullName>
    </recommendedName>
</protein>
<keyword evidence="1" id="KW-0238">DNA-binding</keyword>
<sequence length="211" mass="23606">MATTVGYSISHLQSQQSYSSVQSPRSSPEKPSVMNQLPESGSNCKRRIQFSSLGYVLPSGPGASVVRRNARERNRVKQVNQGFAILRQQIPASIANSRCENGSKRPGRSRKISKVETLRCAVEYIRALEQILRDDGDFETKSTESQSSYNLSPDYTCDPSSPAPSYSSDASSQRTGSLWEMHSNEEKMKTEIYNPSDDELLDAITWWQQSQ</sequence>
<dbReference type="SMART" id="SM00353">
    <property type="entry name" value="HLH"/>
    <property type="match status" value="1"/>
</dbReference>
<dbReference type="PROSITE" id="PS50888">
    <property type="entry name" value="BHLH"/>
    <property type="match status" value="1"/>
</dbReference>
<feature type="compositionally biased region" description="Low complexity" evidence="2">
    <location>
        <begin position="8"/>
        <end position="26"/>
    </location>
</feature>
<dbReference type="GO" id="GO:0032502">
    <property type="term" value="P:developmental process"/>
    <property type="evidence" value="ECO:0007669"/>
    <property type="project" value="TreeGrafter"/>
</dbReference>
<feature type="region of interest" description="Disordered" evidence="2">
    <location>
        <begin position="1"/>
        <end position="42"/>
    </location>
</feature>
<feature type="domain" description="BHLH" evidence="3">
    <location>
        <begin position="63"/>
        <end position="128"/>
    </location>
</feature>
<dbReference type="GO" id="GO:0046983">
    <property type="term" value="F:protein dimerization activity"/>
    <property type="evidence" value="ECO:0007669"/>
    <property type="project" value="InterPro"/>
</dbReference>
<evidence type="ECO:0000313" key="4">
    <source>
        <dbReference type="EMBL" id="KAK2726033.1"/>
    </source>
</evidence>
<dbReference type="InterPro" id="IPR050283">
    <property type="entry name" value="E-box_TF_Regulators"/>
</dbReference>
<evidence type="ECO:0000256" key="1">
    <source>
        <dbReference type="ARBA" id="ARBA00023125"/>
    </source>
</evidence>
<evidence type="ECO:0000256" key="2">
    <source>
        <dbReference type="SAM" id="MobiDB-lite"/>
    </source>
</evidence>
<dbReference type="PANTHER" id="PTHR23349:SF108">
    <property type="entry name" value="BHLH DOMAIN-CONTAINING PROTEIN"/>
    <property type="match status" value="1"/>
</dbReference>
<dbReference type="GO" id="GO:0000981">
    <property type="term" value="F:DNA-binding transcription factor activity, RNA polymerase II-specific"/>
    <property type="evidence" value="ECO:0007669"/>
    <property type="project" value="TreeGrafter"/>
</dbReference>
<dbReference type="CDD" id="cd19744">
    <property type="entry name" value="bHLH_TS_dAS-C_like"/>
    <property type="match status" value="1"/>
</dbReference>
<comment type="caution">
    <text evidence="4">The sequence shown here is derived from an EMBL/GenBank/DDBJ whole genome shotgun (WGS) entry which is preliminary data.</text>
</comment>
<dbReference type="AlphaFoldDB" id="A0AA88IDB0"/>
<feature type="compositionally biased region" description="Low complexity" evidence="2">
    <location>
        <begin position="158"/>
        <end position="172"/>
    </location>
</feature>
<name>A0AA88IDB0_ARTSF</name>
<feature type="region of interest" description="Disordered" evidence="2">
    <location>
        <begin position="138"/>
        <end position="183"/>
    </location>
</feature>
<proteinExistence type="predicted"/>
<dbReference type="GO" id="GO:0000977">
    <property type="term" value="F:RNA polymerase II transcription regulatory region sequence-specific DNA binding"/>
    <property type="evidence" value="ECO:0007669"/>
    <property type="project" value="TreeGrafter"/>
</dbReference>
<dbReference type="EMBL" id="JAVRJZ010000002">
    <property type="protein sequence ID" value="KAK2726033.1"/>
    <property type="molecule type" value="Genomic_DNA"/>
</dbReference>
<organism evidence="4 5">
    <name type="scientific">Artemia franciscana</name>
    <name type="common">Brine shrimp</name>
    <name type="synonym">Artemia sanfranciscana</name>
    <dbReference type="NCBI Taxonomy" id="6661"/>
    <lineage>
        <taxon>Eukaryota</taxon>
        <taxon>Metazoa</taxon>
        <taxon>Ecdysozoa</taxon>
        <taxon>Arthropoda</taxon>
        <taxon>Crustacea</taxon>
        <taxon>Branchiopoda</taxon>
        <taxon>Anostraca</taxon>
        <taxon>Artemiidae</taxon>
        <taxon>Artemia</taxon>
    </lineage>
</organism>
<dbReference type="InterPro" id="IPR011598">
    <property type="entry name" value="bHLH_dom"/>
</dbReference>
<evidence type="ECO:0000313" key="5">
    <source>
        <dbReference type="Proteomes" id="UP001187531"/>
    </source>
</evidence>
<gene>
    <name evidence="4" type="ORF">QYM36_000479</name>
</gene>
<dbReference type="Pfam" id="PF00010">
    <property type="entry name" value="HLH"/>
    <property type="match status" value="1"/>
</dbReference>